<dbReference type="AlphaFoldDB" id="A0A7C4VRL6"/>
<dbReference type="InterPro" id="IPR038765">
    <property type="entry name" value="Papain-like_cys_pep_sf"/>
</dbReference>
<dbReference type="Pfam" id="PF18560">
    <property type="entry name" value="Lectin_like"/>
    <property type="match status" value="1"/>
</dbReference>
<dbReference type="PROSITE" id="PS00639">
    <property type="entry name" value="THIOL_PROTEASE_HIS"/>
    <property type="match status" value="1"/>
</dbReference>
<dbReference type="SUPFAM" id="SSF63446">
    <property type="entry name" value="Type I dockerin domain"/>
    <property type="match status" value="1"/>
</dbReference>
<sequence length="640" mass="70762">MERFQFLWMGAFFVWCSLALPFNLRAEPDIQIAPVNQKFLQHMNKVALGKDGPWVQRTQEGHFFGYVPGPQQPPSFAKTEKKSLTALSFPTKYDLRTTDKLTAIRNQGACGSCWAFATYSSLESFFKPLESHDFSEQHLIENHGFDWGPCDGGNMAISSAYLLRWDGPMSESDFPYLNATFQSSLPQKHVQHIIWLPPRASALDNDTIKQAVMTYGAVYTTYYHSDTYYNKTYHSYYYNGGVTDINHAIAIVGWDDDFDKNRFNTHAPGNGAFIFRNSWGQSWGDGGYGYVSYYDTLFARNEEGSAVVTVEDDKYAQVYQHDALGYVASYYSCGPGCGWGANIFTAENDQVIGAIGFYALAANTSYLIQVYTDVPSNNPAGGTLQCQQTESISTPGYLTIPLISKVSVTKAQKFSVVVRLNSSTYNYPIPMEIKLSGYSSKAVSEKGQSFLSASGSSWTDLLDVWGPNYSANVCVKAYVLNTLSGTIYDQNDQPLVGTSVRIEVYDQDPCTASSQVSYADTDISNGSYTISGLPNGKHYYVLSGRTNPFYEEWFGANGSDCSKAIAVIPNTNHVNFKMTPFQPGDINADRVVDLSDIIIGLKISTGASSSQPNMKSDVNTDGKIGIAEILYQMQHIAGLK</sequence>
<dbReference type="SMART" id="SM00645">
    <property type="entry name" value="Pept_C1"/>
    <property type="match status" value="1"/>
</dbReference>
<organism evidence="3">
    <name type="scientific">Desulfatirhabdium butyrativorans</name>
    <dbReference type="NCBI Taxonomy" id="340467"/>
    <lineage>
        <taxon>Bacteria</taxon>
        <taxon>Pseudomonadati</taxon>
        <taxon>Thermodesulfobacteriota</taxon>
        <taxon>Desulfobacteria</taxon>
        <taxon>Desulfobacterales</taxon>
        <taxon>Desulfatirhabdiaceae</taxon>
        <taxon>Desulfatirhabdium</taxon>
    </lineage>
</organism>
<dbReference type="InterPro" id="IPR018247">
    <property type="entry name" value="EF_Hand_1_Ca_BS"/>
</dbReference>
<proteinExistence type="inferred from homology"/>
<evidence type="ECO:0000259" key="2">
    <source>
        <dbReference type="SMART" id="SM00645"/>
    </source>
</evidence>
<dbReference type="CDD" id="cd02619">
    <property type="entry name" value="Peptidase_C1"/>
    <property type="match status" value="1"/>
</dbReference>
<dbReference type="GO" id="GO:0000272">
    <property type="term" value="P:polysaccharide catabolic process"/>
    <property type="evidence" value="ECO:0007669"/>
    <property type="project" value="InterPro"/>
</dbReference>
<dbReference type="InterPro" id="IPR000668">
    <property type="entry name" value="Peptidase_C1A_C"/>
</dbReference>
<evidence type="ECO:0000256" key="1">
    <source>
        <dbReference type="ARBA" id="ARBA00008455"/>
    </source>
</evidence>
<protein>
    <submittedName>
        <fullName evidence="3">Peptidase C1</fullName>
    </submittedName>
</protein>
<dbReference type="InterPro" id="IPR000169">
    <property type="entry name" value="Pept_cys_AS"/>
</dbReference>
<dbReference type="Gene3D" id="3.90.70.10">
    <property type="entry name" value="Cysteine proteinases"/>
    <property type="match status" value="1"/>
</dbReference>
<dbReference type="SUPFAM" id="SSF54001">
    <property type="entry name" value="Cysteine proteinases"/>
    <property type="match status" value="1"/>
</dbReference>
<gene>
    <name evidence="3" type="ORF">ENS29_13325</name>
</gene>
<dbReference type="InterPro" id="IPR013128">
    <property type="entry name" value="Peptidase_C1A"/>
</dbReference>
<dbReference type="EMBL" id="DSUH01000306">
    <property type="protein sequence ID" value="HGU33813.1"/>
    <property type="molecule type" value="Genomic_DNA"/>
</dbReference>
<dbReference type="InterPro" id="IPR040528">
    <property type="entry name" value="Lectin-like"/>
</dbReference>
<name>A0A7C4VRL6_9BACT</name>
<comment type="caution">
    <text evidence="3">The sequence shown here is derived from an EMBL/GenBank/DDBJ whole genome shotgun (WGS) entry which is preliminary data.</text>
</comment>
<dbReference type="PROSITE" id="PS00139">
    <property type="entry name" value="THIOL_PROTEASE_CYS"/>
    <property type="match status" value="1"/>
</dbReference>
<dbReference type="InterPro" id="IPR025660">
    <property type="entry name" value="Pept_his_AS"/>
</dbReference>
<reference evidence="3" key="1">
    <citation type="journal article" date="2020" name="mSystems">
        <title>Genome- and Community-Level Interaction Insights into Carbon Utilization and Element Cycling Functions of Hydrothermarchaeota in Hydrothermal Sediment.</title>
        <authorList>
            <person name="Zhou Z."/>
            <person name="Liu Y."/>
            <person name="Xu W."/>
            <person name="Pan J."/>
            <person name="Luo Z.H."/>
            <person name="Li M."/>
        </authorList>
    </citation>
    <scope>NUCLEOTIDE SEQUENCE [LARGE SCALE GENOMIC DNA]</scope>
    <source>
        <strain evidence="3">SpSt-477</strain>
    </source>
</reference>
<dbReference type="Gene3D" id="1.10.1330.10">
    <property type="entry name" value="Dockerin domain"/>
    <property type="match status" value="1"/>
</dbReference>
<dbReference type="GO" id="GO:0008234">
    <property type="term" value="F:cysteine-type peptidase activity"/>
    <property type="evidence" value="ECO:0007669"/>
    <property type="project" value="InterPro"/>
</dbReference>
<dbReference type="Pfam" id="PF00112">
    <property type="entry name" value="Peptidase_C1"/>
    <property type="match status" value="1"/>
</dbReference>
<dbReference type="PANTHER" id="PTHR12411">
    <property type="entry name" value="CYSTEINE PROTEASE FAMILY C1-RELATED"/>
    <property type="match status" value="1"/>
</dbReference>
<evidence type="ECO:0000313" key="3">
    <source>
        <dbReference type="EMBL" id="HGU33813.1"/>
    </source>
</evidence>
<dbReference type="PROSITE" id="PS00018">
    <property type="entry name" value="EF_HAND_1"/>
    <property type="match status" value="1"/>
</dbReference>
<feature type="domain" description="Peptidase C1A papain C-terminal" evidence="2">
    <location>
        <begin position="89"/>
        <end position="308"/>
    </location>
</feature>
<dbReference type="InterPro" id="IPR036439">
    <property type="entry name" value="Dockerin_dom_sf"/>
</dbReference>
<comment type="similarity">
    <text evidence="1">Belongs to the peptidase C1 family.</text>
</comment>
<accession>A0A7C4VRL6</accession>
<dbReference type="GO" id="GO:0006508">
    <property type="term" value="P:proteolysis"/>
    <property type="evidence" value="ECO:0007669"/>
    <property type="project" value="InterPro"/>
</dbReference>